<dbReference type="AlphaFoldDB" id="A0A371GVH6"/>
<accession>A0A371GVH6</accession>
<protein>
    <recommendedName>
        <fullName evidence="1">Retroviral polymerase SH3-like domain-containing protein</fullName>
    </recommendedName>
</protein>
<dbReference type="OrthoDB" id="1751476at2759"/>
<feature type="domain" description="Retroviral polymerase SH3-like" evidence="1">
    <location>
        <begin position="85"/>
        <end position="137"/>
    </location>
</feature>
<dbReference type="InterPro" id="IPR057670">
    <property type="entry name" value="SH3_retrovirus"/>
</dbReference>
<organism evidence="2 3">
    <name type="scientific">Mucuna pruriens</name>
    <name type="common">Velvet bean</name>
    <name type="synonym">Dolichos pruriens</name>
    <dbReference type="NCBI Taxonomy" id="157652"/>
    <lineage>
        <taxon>Eukaryota</taxon>
        <taxon>Viridiplantae</taxon>
        <taxon>Streptophyta</taxon>
        <taxon>Embryophyta</taxon>
        <taxon>Tracheophyta</taxon>
        <taxon>Spermatophyta</taxon>
        <taxon>Magnoliopsida</taxon>
        <taxon>eudicotyledons</taxon>
        <taxon>Gunneridae</taxon>
        <taxon>Pentapetalae</taxon>
        <taxon>rosids</taxon>
        <taxon>fabids</taxon>
        <taxon>Fabales</taxon>
        <taxon>Fabaceae</taxon>
        <taxon>Papilionoideae</taxon>
        <taxon>50 kb inversion clade</taxon>
        <taxon>NPAAA clade</taxon>
        <taxon>indigoferoid/millettioid clade</taxon>
        <taxon>Phaseoleae</taxon>
        <taxon>Mucuna</taxon>
    </lineage>
</organism>
<evidence type="ECO:0000313" key="2">
    <source>
        <dbReference type="EMBL" id="RDX94562.1"/>
    </source>
</evidence>
<dbReference type="EMBL" id="QJKJ01004339">
    <property type="protein sequence ID" value="RDX94562.1"/>
    <property type="molecule type" value="Genomic_DNA"/>
</dbReference>
<dbReference type="STRING" id="157652.A0A371GVH6"/>
<comment type="caution">
    <text evidence="2">The sequence shown here is derived from an EMBL/GenBank/DDBJ whole genome shotgun (WGS) entry which is preliminary data.</text>
</comment>
<sequence length="251" mass="29589">MASVFLQLEKGIFTTFLHRELFNKKGLLKGKIEFCKRWIEPCFMKSFFQNISRQRILIRPILDKTLYGLWRGRRPNISYFYPFGCVCFLLNAQDHLGKFDSKVDKGIFLGYYYTCKAYRVFNSRTLLIEKSIQLEEDFSNLHMGSFDKPTNAPKPSNTRTDQQMIPTDDQSHKEWKFVTYHPQDLILGDKVEGVKTRSCALVSEIEPKNIEEALKDDDWIIAMGEELWQFTRNDVWKLVPKPEHKSIIETR</sequence>
<proteinExistence type="predicted"/>
<name>A0A371GVH6_MUCPR</name>
<evidence type="ECO:0000259" key="1">
    <source>
        <dbReference type="Pfam" id="PF25597"/>
    </source>
</evidence>
<gene>
    <name evidence="2" type="ORF">CR513_23041</name>
</gene>
<feature type="non-terminal residue" evidence="2">
    <location>
        <position position="1"/>
    </location>
</feature>
<reference evidence="2" key="1">
    <citation type="submission" date="2018-05" db="EMBL/GenBank/DDBJ databases">
        <title>Draft genome of Mucuna pruriens seed.</title>
        <authorList>
            <person name="Nnadi N.E."/>
            <person name="Vos R."/>
            <person name="Hasami M.H."/>
            <person name="Devisetty U.K."/>
            <person name="Aguiy J.C."/>
        </authorList>
    </citation>
    <scope>NUCLEOTIDE SEQUENCE [LARGE SCALE GENOMIC DNA]</scope>
    <source>
        <strain evidence="2">JCA_2017</strain>
    </source>
</reference>
<dbReference type="Proteomes" id="UP000257109">
    <property type="component" value="Unassembled WGS sequence"/>
</dbReference>
<evidence type="ECO:0000313" key="3">
    <source>
        <dbReference type="Proteomes" id="UP000257109"/>
    </source>
</evidence>
<dbReference type="Pfam" id="PF25597">
    <property type="entry name" value="SH3_retrovirus"/>
    <property type="match status" value="1"/>
</dbReference>
<keyword evidence="3" id="KW-1185">Reference proteome</keyword>